<keyword evidence="2" id="KW-0408">Iron</keyword>
<dbReference type="Proteomes" id="UP000249061">
    <property type="component" value="Unassembled WGS sequence"/>
</dbReference>
<evidence type="ECO:0000313" key="6">
    <source>
        <dbReference type="Proteomes" id="UP000249061"/>
    </source>
</evidence>
<evidence type="ECO:0000259" key="4">
    <source>
        <dbReference type="Pfam" id="PF00210"/>
    </source>
</evidence>
<dbReference type="GO" id="GO:0006879">
    <property type="term" value="P:intracellular iron ion homeostasis"/>
    <property type="evidence" value="ECO:0007669"/>
    <property type="project" value="UniProtKB-KW"/>
</dbReference>
<dbReference type="GO" id="GO:0008199">
    <property type="term" value="F:ferric iron binding"/>
    <property type="evidence" value="ECO:0007669"/>
    <property type="project" value="InterPro"/>
</dbReference>
<dbReference type="EMBL" id="QFQP01000040">
    <property type="protein sequence ID" value="PZR06019.1"/>
    <property type="molecule type" value="Genomic_DNA"/>
</dbReference>
<dbReference type="Pfam" id="PF00210">
    <property type="entry name" value="Ferritin"/>
    <property type="match status" value="1"/>
</dbReference>
<feature type="compositionally biased region" description="Basic residues" evidence="3">
    <location>
        <begin position="1"/>
        <end position="13"/>
    </location>
</feature>
<dbReference type="AlphaFoldDB" id="A0A2W5SRW9"/>
<dbReference type="InterPro" id="IPR009078">
    <property type="entry name" value="Ferritin-like_SF"/>
</dbReference>
<proteinExistence type="predicted"/>
<dbReference type="GO" id="GO:0004322">
    <property type="term" value="F:ferroxidase activity"/>
    <property type="evidence" value="ECO:0007669"/>
    <property type="project" value="TreeGrafter"/>
</dbReference>
<dbReference type="CDD" id="cd00657">
    <property type="entry name" value="Ferritin_like"/>
    <property type="match status" value="1"/>
</dbReference>
<keyword evidence="1" id="KW-0409">Iron storage</keyword>
<evidence type="ECO:0000256" key="2">
    <source>
        <dbReference type="ARBA" id="ARBA00023004"/>
    </source>
</evidence>
<dbReference type="SUPFAM" id="SSF47240">
    <property type="entry name" value="Ferritin-like"/>
    <property type="match status" value="1"/>
</dbReference>
<evidence type="ECO:0000313" key="5">
    <source>
        <dbReference type="EMBL" id="PZR06019.1"/>
    </source>
</evidence>
<protein>
    <submittedName>
        <fullName evidence="5">Bacterioferritin</fullName>
    </submittedName>
</protein>
<organism evidence="5 6">
    <name type="scientific">Archangium gephyra</name>
    <dbReference type="NCBI Taxonomy" id="48"/>
    <lineage>
        <taxon>Bacteria</taxon>
        <taxon>Pseudomonadati</taxon>
        <taxon>Myxococcota</taxon>
        <taxon>Myxococcia</taxon>
        <taxon>Myxococcales</taxon>
        <taxon>Cystobacterineae</taxon>
        <taxon>Archangiaceae</taxon>
        <taxon>Archangium</taxon>
    </lineage>
</organism>
<dbReference type="InterPro" id="IPR008331">
    <property type="entry name" value="Ferritin_DPS_dom"/>
</dbReference>
<dbReference type="GO" id="GO:0005829">
    <property type="term" value="C:cytosol"/>
    <property type="evidence" value="ECO:0007669"/>
    <property type="project" value="TreeGrafter"/>
</dbReference>
<feature type="compositionally biased region" description="Basic residues" evidence="3">
    <location>
        <begin position="32"/>
        <end position="45"/>
    </location>
</feature>
<accession>A0A2W5SRW9</accession>
<dbReference type="PANTHER" id="PTHR30295:SF1">
    <property type="entry name" value="DNA PROTECTION DURING STARVATION PROTEIN"/>
    <property type="match status" value="1"/>
</dbReference>
<dbReference type="GO" id="GO:0020037">
    <property type="term" value="F:heme binding"/>
    <property type="evidence" value="ECO:0007669"/>
    <property type="project" value="TreeGrafter"/>
</dbReference>
<evidence type="ECO:0000256" key="3">
    <source>
        <dbReference type="SAM" id="MobiDB-lite"/>
    </source>
</evidence>
<gene>
    <name evidence="5" type="ORF">DI536_30810</name>
</gene>
<evidence type="ECO:0000256" key="1">
    <source>
        <dbReference type="ARBA" id="ARBA00022434"/>
    </source>
</evidence>
<sequence>MCRSRRPAARRAHAPSVDGLHRARDPQSGGRSARRPRRPAHARHREARRAAFLRYRRHHFASPGAGGVAGFAIATELLKHSQEELANADRLAARITQLGGAPDFRLPAALVSAPGGAEAPSLRSMLNEDLAAERLAVNSDATFVRIIDGHDPTSRRLFEDLLSQAEVHVEELEDFLRNVKVIV</sequence>
<dbReference type="Gene3D" id="1.20.1260.10">
    <property type="match status" value="1"/>
</dbReference>
<name>A0A2W5SRW9_9BACT</name>
<dbReference type="InterPro" id="IPR012347">
    <property type="entry name" value="Ferritin-like"/>
</dbReference>
<reference evidence="5 6" key="1">
    <citation type="submission" date="2017-08" db="EMBL/GenBank/DDBJ databases">
        <title>Infants hospitalized years apart are colonized by the same room-sourced microbial strains.</title>
        <authorList>
            <person name="Brooks B."/>
            <person name="Olm M.R."/>
            <person name="Firek B.A."/>
            <person name="Baker R."/>
            <person name="Thomas B.C."/>
            <person name="Morowitz M.J."/>
            <person name="Banfield J.F."/>
        </authorList>
    </citation>
    <scope>NUCLEOTIDE SEQUENCE [LARGE SCALE GENOMIC DNA]</scope>
    <source>
        <strain evidence="5">S2_003_000_R2_14</strain>
    </source>
</reference>
<dbReference type="PANTHER" id="PTHR30295">
    <property type="entry name" value="BACTERIOFERRITIN"/>
    <property type="match status" value="1"/>
</dbReference>
<comment type="caution">
    <text evidence="5">The sequence shown here is derived from an EMBL/GenBank/DDBJ whole genome shotgun (WGS) entry which is preliminary data.</text>
</comment>
<feature type="domain" description="Ferritin/DPS" evidence="4">
    <location>
        <begin position="67"/>
        <end position="180"/>
    </location>
</feature>
<feature type="region of interest" description="Disordered" evidence="3">
    <location>
        <begin position="1"/>
        <end position="45"/>
    </location>
</feature>